<name>A0A9X3X0N8_9BACT</name>
<proteinExistence type="predicted"/>
<dbReference type="SUPFAM" id="SSF53448">
    <property type="entry name" value="Nucleotide-diphospho-sugar transferases"/>
    <property type="match status" value="1"/>
</dbReference>
<sequence length="260" mass="28062">MRPCAIIPAYQAARTIAEVVRATRALWPDPSAVFVIDDGSTDGTADLARAAGVTVLSHPNNRGKGAALRTGMMHALRRGFDVAVTLDADAQHPPAEAHRIAFVDPDPRALVLGVRDLVKAGAPRANQMSNRISNFFLSLFSGRPLADTQCGLRRYPIQTTLSLGARDDGYAFEAEIILRAIAAGVRVVEVPMDVVYPPEHERITHFHSVRDPARIVFRVVTTIAESRLAPVTIPPAPPPAPSAKPSRPPRETPLESAQEL</sequence>
<organism evidence="3 4">
    <name type="scientific">Polyangium jinanense</name>
    <dbReference type="NCBI Taxonomy" id="2829994"/>
    <lineage>
        <taxon>Bacteria</taxon>
        <taxon>Pseudomonadati</taxon>
        <taxon>Myxococcota</taxon>
        <taxon>Polyangia</taxon>
        <taxon>Polyangiales</taxon>
        <taxon>Polyangiaceae</taxon>
        <taxon>Polyangium</taxon>
    </lineage>
</organism>
<dbReference type="Pfam" id="PF00535">
    <property type="entry name" value="Glycos_transf_2"/>
    <property type="match status" value="1"/>
</dbReference>
<comment type="caution">
    <text evidence="3">The sequence shown here is derived from an EMBL/GenBank/DDBJ whole genome shotgun (WGS) entry which is preliminary data.</text>
</comment>
<dbReference type="PANTHER" id="PTHR48090:SF7">
    <property type="entry name" value="RFBJ PROTEIN"/>
    <property type="match status" value="1"/>
</dbReference>
<evidence type="ECO:0000259" key="2">
    <source>
        <dbReference type="Pfam" id="PF00535"/>
    </source>
</evidence>
<dbReference type="PANTHER" id="PTHR48090">
    <property type="entry name" value="UNDECAPRENYL-PHOSPHATE 4-DEOXY-4-FORMAMIDO-L-ARABINOSE TRANSFERASE-RELATED"/>
    <property type="match status" value="1"/>
</dbReference>
<dbReference type="EMBL" id="JAGTJJ010000002">
    <property type="protein sequence ID" value="MDC3980188.1"/>
    <property type="molecule type" value="Genomic_DNA"/>
</dbReference>
<accession>A0A9X3X0N8</accession>
<keyword evidence="4" id="KW-1185">Reference proteome</keyword>
<feature type="domain" description="Glycosyltransferase 2-like" evidence="2">
    <location>
        <begin position="5"/>
        <end position="133"/>
    </location>
</feature>
<dbReference type="AlphaFoldDB" id="A0A9X3X0N8"/>
<feature type="compositionally biased region" description="Pro residues" evidence="1">
    <location>
        <begin position="232"/>
        <end position="242"/>
    </location>
</feature>
<evidence type="ECO:0000313" key="4">
    <source>
        <dbReference type="Proteomes" id="UP001151081"/>
    </source>
</evidence>
<dbReference type="RefSeq" id="WP_272458290.1">
    <property type="nucleotide sequence ID" value="NZ_JAGTJJ010000002.1"/>
</dbReference>
<reference evidence="3 4" key="1">
    <citation type="submission" date="2021-04" db="EMBL/GenBank/DDBJ databases">
        <title>Genome analysis of Polyangium sp.</title>
        <authorList>
            <person name="Li Y."/>
            <person name="Wang J."/>
        </authorList>
    </citation>
    <scope>NUCLEOTIDE SEQUENCE [LARGE SCALE GENOMIC DNA]</scope>
    <source>
        <strain evidence="3 4">SDU14</strain>
    </source>
</reference>
<dbReference type="CDD" id="cd04179">
    <property type="entry name" value="DPM_DPG-synthase_like"/>
    <property type="match status" value="1"/>
</dbReference>
<evidence type="ECO:0000313" key="3">
    <source>
        <dbReference type="EMBL" id="MDC3980188.1"/>
    </source>
</evidence>
<dbReference type="InterPro" id="IPR001173">
    <property type="entry name" value="Glyco_trans_2-like"/>
</dbReference>
<dbReference type="Gene3D" id="3.90.550.10">
    <property type="entry name" value="Spore Coat Polysaccharide Biosynthesis Protein SpsA, Chain A"/>
    <property type="match status" value="1"/>
</dbReference>
<protein>
    <submittedName>
        <fullName evidence="3">Glycosyltransferase family 2 protein</fullName>
    </submittedName>
</protein>
<dbReference type="Proteomes" id="UP001151081">
    <property type="component" value="Unassembled WGS sequence"/>
</dbReference>
<feature type="region of interest" description="Disordered" evidence="1">
    <location>
        <begin position="230"/>
        <end position="260"/>
    </location>
</feature>
<dbReference type="InterPro" id="IPR050256">
    <property type="entry name" value="Glycosyltransferase_2"/>
</dbReference>
<evidence type="ECO:0000256" key="1">
    <source>
        <dbReference type="SAM" id="MobiDB-lite"/>
    </source>
</evidence>
<gene>
    <name evidence="3" type="ORF">KEG57_06770</name>
</gene>
<dbReference type="InterPro" id="IPR029044">
    <property type="entry name" value="Nucleotide-diphossugar_trans"/>
</dbReference>